<gene>
    <name evidence="4" type="ORF">L484_022498</name>
</gene>
<evidence type="ECO:0000256" key="3">
    <source>
        <dbReference type="SAM" id="SignalP"/>
    </source>
</evidence>
<keyword evidence="5" id="KW-1185">Reference proteome</keyword>
<dbReference type="AlphaFoldDB" id="W9R2M4"/>
<comment type="similarity">
    <text evidence="1">Belongs to the 'GDSL' lipolytic enzyme family.</text>
</comment>
<dbReference type="KEGG" id="mnt:21405312"/>
<dbReference type="EMBL" id="KE344072">
    <property type="protein sequence ID" value="EXB52721.1"/>
    <property type="molecule type" value="Genomic_DNA"/>
</dbReference>
<evidence type="ECO:0000313" key="5">
    <source>
        <dbReference type="Proteomes" id="UP000030645"/>
    </source>
</evidence>
<protein>
    <submittedName>
        <fullName evidence="4">GDSL esterase/lipase</fullName>
    </submittedName>
</protein>
<reference evidence="5" key="1">
    <citation type="submission" date="2013-01" db="EMBL/GenBank/DDBJ databases">
        <title>Draft Genome Sequence of a Mulberry Tree, Morus notabilis C.K. Schneid.</title>
        <authorList>
            <person name="He N."/>
            <person name="Zhao S."/>
        </authorList>
    </citation>
    <scope>NUCLEOTIDE SEQUENCE</scope>
</reference>
<dbReference type="eggNOG" id="ENOG502QPIT">
    <property type="taxonomic scope" value="Eukaryota"/>
</dbReference>
<dbReference type="Pfam" id="PF00657">
    <property type="entry name" value="Lipase_GDSL"/>
    <property type="match status" value="1"/>
</dbReference>
<evidence type="ECO:0000313" key="4">
    <source>
        <dbReference type="EMBL" id="EXB52721.1"/>
    </source>
</evidence>
<dbReference type="Proteomes" id="UP000030645">
    <property type="component" value="Unassembled WGS sequence"/>
</dbReference>
<evidence type="ECO:0000256" key="1">
    <source>
        <dbReference type="ARBA" id="ARBA00008668"/>
    </source>
</evidence>
<dbReference type="PANTHER" id="PTHR22835">
    <property type="entry name" value="ZINC FINGER FYVE DOMAIN CONTAINING PROTEIN"/>
    <property type="match status" value="1"/>
</dbReference>
<accession>W9R2M4</accession>
<name>W9R2M4_9ROSA</name>
<dbReference type="OrthoDB" id="1600564at2759"/>
<feature type="chain" id="PRO_5004929140" evidence="3">
    <location>
        <begin position="26"/>
        <end position="175"/>
    </location>
</feature>
<dbReference type="InterPro" id="IPR036514">
    <property type="entry name" value="SGNH_hydro_sf"/>
</dbReference>
<dbReference type="Gene3D" id="3.40.50.1110">
    <property type="entry name" value="SGNH hydrolase"/>
    <property type="match status" value="1"/>
</dbReference>
<dbReference type="STRING" id="981085.W9R2M4"/>
<dbReference type="GO" id="GO:0016788">
    <property type="term" value="F:hydrolase activity, acting on ester bonds"/>
    <property type="evidence" value="ECO:0007669"/>
    <property type="project" value="InterPro"/>
</dbReference>
<organism evidence="4 5">
    <name type="scientific">Morus notabilis</name>
    <dbReference type="NCBI Taxonomy" id="981085"/>
    <lineage>
        <taxon>Eukaryota</taxon>
        <taxon>Viridiplantae</taxon>
        <taxon>Streptophyta</taxon>
        <taxon>Embryophyta</taxon>
        <taxon>Tracheophyta</taxon>
        <taxon>Spermatophyta</taxon>
        <taxon>Magnoliopsida</taxon>
        <taxon>eudicotyledons</taxon>
        <taxon>Gunneridae</taxon>
        <taxon>Pentapetalae</taxon>
        <taxon>rosids</taxon>
        <taxon>fabids</taxon>
        <taxon>Rosales</taxon>
        <taxon>Moraceae</taxon>
        <taxon>Moreae</taxon>
        <taxon>Morus</taxon>
    </lineage>
</organism>
<keyword evidence="2" id="KW-0325">Glycoprotein</keyword>
<keyword evidence="3" id="KW-0732">Signal</keyword>
<evidence type="ECO:0000256" key="2">
    <source>
        <dbReference type="ARBA" id="ARBA00023180"/>
    </source>
</evidence>
<feature type="signal peptide" evidence="3">
    <location>
        <begin position="1"/>
        <end position="25"/>
    </location>
</feature>
<dbReference type="InterPro" id="IPR001087">
    <property type="entry name" value="GDSL"/>
</dbReference>
<proteinExistence type="inferred from homology"/>
<dbReference type="PANTHER" id="PTHR22835:SF476">
    <property type="entry name" value="OS06G0160200 PROTEIN"/>
    <property type="match status" value="1"/>
</dbReference>
<sequence length="175" mass="19361">MNTTAIERFLLIWIVFVGSFGRSSCSSKCEFKAIFNFGDSNSDTGGFWAAFPAQSGPFGMTFFNKPVGRATDGRLIIDFLAQALGLPFLSPYLQSIGSDFRHGANFATLASTVLLPNTSLFVTGISPFSLAIQLNQMKEFKVRVDEFHHSSNKKGTMCNLHIIILPHFHEKTLPF</sequence>